<comment type="caution">
    <text evidence="2">The sequence shown here is derived from an EMBL/GenBank/DDBJ whole genome shotgun (WGS) entry which is preliminary data.</text>
</comment>
<organism evidence="2 3">
    <name type="scientific">Lasiosphaeris hirsuta</name>
    <dbReference type="NCBI Taxonomy" id="260670"/>
    <lineage>
        <taxon>Eukaryota</taxon>
        <taxon>Fungi</taxon>
        <taxon>Dikarya</taxon>
        <taxon>Ascomycota</taxon>
        <taxon>Pezizomycotina</taxon>
        <taxon>Sordariomycetes</taxon>
        <taxon>Sordariomycetidae</taxon>
        <taxon>Sordariales</taxon>
        <taxon>Lasiosphaeriaceae</taxon>
        <taxon>Lasiosphaeris</taxon>
    </lineage>
</organism>
<dbReference type="Proteomes" id="UP001172102">
    <property type="component" value="Unassembled WGS sequence"/>
</dbReference>
<reference evidence="2" key="1">
    <citation type="submission" date="2023-06" db="EMBL/GenBank/DDBJ databases">
        <title>Genome-scale phylogeny and comparative genomics of the fungal order Sordariales.</title>
        <authorList>
            <consortium name="Lawrence Berkeley National Laboratory"/>
            <person name="Hensen N."/>
            <person name="Bonometti L."/>
            <person name="Westerberg I."/>
            <person name="Brannstrom I.O."/>
            <person name="Guillou S."/>
            <person name="Cros-Aarteil S."/>
            <person name="Calhoun S."/>
            <person name="Haridas S."/>
            <person name="Kuo A."/>
            <person name="Mondo S."/>
            <person name="Pangilinan J."/>
            <person name="Riley R."/>
            <person name="Labutti K."/>
            <person name="Andreopoulos B."/>
            <person name="Lipzen A."/>
            <person name="Chen C."/>
            <person name="Yanf M."/>
            <person name="Daum C."/>
            <person name="Ng V."/>
            <person name="Clum A."/>
            <person name="Steindorff A."/>
            <person name="Ohm R."/>
            <person name="Martin F."/>
            <person name="Silar P."/>
            <person name="Natvig D."/>
            <person name="Lalanne C."/>
            <person name="Gautier V."/>
            <person name="Ament-Velasquez S.L."/>
            <person name="Kruys A."/>
            <person name="Hutchinson M.I."/>
            <person name="Powell A.J."/>
            <person name="Barry K."/>
            <person name="Miller A.N."/>
            <person name="Grigoriev I.V."/>
            <person name="Debuchy R."/>
            <person name="Gladieux P."/>
            <person name="Thoren M.H."/>
            <person name="Johannesson H."/>
        </authorList>
    </citation>
    <scope>NUCLEOTIDE SEQUENCE</scope>
    <source>
        <strain evidence="2">SMH4607-1</strain>
    </source>
</reference>
<gene>
    <name evidence="2" type="ORF">B0H67DRAFT_558478</name>
</gene>
<protein>
    <submittedName>
        <fullName evidence="2">Uncharacterized protein</fullName>
    </submittedName>
</protein>
<dbReference type="EMBL" id="JAUKUA010000009">
    <property type="protein sequence ID" value="KAK0702161.1"/>
    <property type="molecule type" value="Genomic_DNA"/>
</dbReference>
<keyword evidence="3" id="KW-1185">Reference proteome</keyword>
<accession>A0AA39ZR95</accession>
<sequence length="166" mass="18590">MTFAAGLLLGIACIAVSDGFAAHCNTPTLWQEVSVLSLSVSLDRLLADFDMSPTRCWFSAVDLFTSERNSQIPFSRDAQNGTRDGAVTLAGAVLRRRRWCMSWQRRPPLVNNSPPSTRNVIPRRIRINNTTVLLPFKKATLVRVCPRRGGTSQAGWYMERHSEAQR</sequence>
<evidence type="ECO:0000313" key="2">
    <source>
        <dbReference type="EMBL" id="KAK0702161.1"/>
    </source>
</evidence>
<keyword evidence="1" id="KW-0732">Signal</keyword>
<feature type="chain" id="PRO_5041327745" evidence="1">
    <location>
        <begin position="22"/>
        <end position="166"/>
    </location>
</feature>
<evidence type="ECO:0000256" key="1">
    <source>
        <dbReference type="SAM" id="SignalP"/>
    </source>
</evidence>
<evidence type="ECO:0000313" key="3">
    <source>
        <dbReference type="Proteomes" id="UP001172102"/>
    </source>
</evidence>
<name>A0AA39ZR95_9PEZI</name>
<dbReference type="AlphaFoldDB" id="A0AA39ZR95"/>
<proteinExistence type="predicted"/>
<feature type="signal peptide" evidence="1">
    <location>
        <begin position="1"/>
        <end position="21"/>
    </location>
</feature>